<dbReference type="PANTHER" id="PTHR42951">
    <property type="entry name" value="METALLO-BETA-LACTAMASE DOMAIN-CONTAINING"/>
    <property type="match status" value="1"/>
</dbReference>
<reference evidence="2" key="1">
    <citation type="journal article" date="2009" name="Nat. Chem. Biol.">
        <title>Polyketide assembly lines of uncultivated sponge symbionts from structure-based gene targeting.</title>
        <authorList>
            <person name="Fisch K.M."/>
            <person name="Gurgui C."/>
            <person name="Heycke N."/>
            <person name="van der Sar S.A."/>
            <person name="Anderson S.A."/>
            <person name="Webb V.L."/>
            <person name="Taudien S."/>
            <person name="Platzer M."/>
            <person name="Rubio B.K."/>
            <person name="Robinson S.J."/>
            <person name="Crews P."/>
            <person name="Piel J."/>
        </authorList>
    </citation>
    <scope>NUCLEOTIDE SEQUENCE</scope>
</reference>
<name>D2SUD3_9BACT</name>
<keyword evidence="2" id="KW-0378">Hydrolase</keyword>
<protein>
    <submittedName>
        <fullName evidence="2">Zinc-dependent hydrolase</fullName>
    </submittedName>
</protein>
<evidence type="ECO:0000313" key="2">
    <source>
        <dbReference type="EMBL" id="ADA82578.1"/>
    </source>
</evidence>
<dbReference type="SMART" id="SM00849">
    <property type="entry name" value="Lactamase_B"/>
    <property type="match status" value="1"/>
</dbReference>
<dbReference type="EMBL" id="FJ823461">
    <property type="protein sequence ID" value="ADA82578.1"/>
    <property type="molecule type" value="Genomic_DNA"/>
</dbReference>
<dbReference type="GO" id="GO:0016787">
    <property type="term" value="F:hydrolase activity"/>
    <property type="evidence" value="ECO:0007669"/>
    <property type="project" value="UniProtKB-KW"/>
</dbReference>
<dbReference type="Gene3D" id="3.60.15.10">
    <property type="entry name" value="Ribonuclease Z/Hydroxyacylglutathione hydrolase-like"/>
    <property type="match status" value="1"/>
</dbReference>
<evidence type="ECO:0000259" key="1">
    <source>
        <dbReference type="SMART" id="SM00849"/>
    </source>
</evidence>
<dbReference type="InterPro" id="IPR036866">
    <property type="entry name" value="RibonucZ/Hydroxyglut_hydro"/>
</dbReference>
<proteinExistence type="predicted"/>
<organism evidence="2">
    <name type="scientific">uncultured bacterium psy1</name>
    <dbReference type="NCBI Taxonomy" id="693111"/>
    <lineage>
        <taxon>Bacteria</taxon>
        <taxon>environmental samples</taxon>
    </lineage>
</organism>
<sequence>MRRILVISALILVVIVASGGAWLYVQLRSLDAQQLTDDVYMVTGLGGNVGVLRTEEGAVVVDTMTFRMQGQHIQSRAEALSGGTVRAVINTHYHADHAHGNPGFTLGTPVIATERTRHHLATKSSAYRDEAAQRFLPNTTFEHEHTMTIGGKTIQLLYLGRGHTDGDLVVLFVEDRVIHLGDLFFHDFYPNIDLEAGGSIKAWATTLDRVLELEFDRVIPGHGQIADREAVRAFQRFIQELWQVGEAAAKAGLSLEETLTTVNLQHDSAFGVIAIPLIMRFDRDFVIRRAWEEATGAVKPGS</sequence>
<dbReference type="InterPro" id="IPR001279">
    <property type="entry name" value="Metallo-B-lactamas"/>
</dbReference>
<dbReference type="AlphaFoldDB" id="D2SUD3"/>
<dbReference type="InterPro" id="IPR050855">
    <property type="entry name" value="NDM-1-like"/>
</dbReference>
<accession>D2SUD3</accession>
<feature type="domain" description="Metallo-beta-lactamase" evidence="1">
    <location>
        <begin position="46"/>
        <end position="222"/>
    </location>
</feature>
<dbReference type="SUPFAM" id="SSF56281">
    <property type="entry name" value="Metallo-hydrolase/oxidoreductase"/>
    <property type="match status" value="1"/>
</dbReference>
<dbReference type="PANTHER" id="PTHR42951:SF4">
    <property type="entry name" value="ACYL-COENZYME A THIOESTERASE MBLAC2"/>
    <property type="match status" value="1"/>
</dbReference>
<dbReference type="CDD" id="cd16282">
    <property type="entry name" value="metallo-hydrolase-like_MBL-fold"/>
    <property type="match status" value="1"/>
</dbReference>
<dbReference type="Pfam" id="PF00753">
    <property type="entry name" value="Lactamase_B"/>
    <property type="match status" value="1"/>
</dbReference>